<dbReference type="InterPro" id="IPR050536">
    <property type="entry name" value="DtxR_MntR_Metal-Reg"/>
</dbReference>
<dbReference type="STRING" id="885272.JonanDRAFT_1575"/>
<evidence type="ECO:0000256" key="4">
    <source>
        <dbReference type="ARBA" id="ARBA00022490"/>
    </source>
</evidence>
<name>H0UJG7_9BACT</name>
<comment type="subcellular location">
    <subcellularLocation>
        <location evidence="1">Cytoplasm</location>
    </subcellularLocation>
</comment>
<dbReference type="RefSeq" id="WP_008523464.1">
    <property type="nucleotide sequence ID" value="NZ_CM001376.1"/>
</dbReference>
<keyword evidence="14" id="KW-1185">Reference proteome</keyword>
<accession>H0UJG7</accession>
<dbReference type="SMART" id="SM00529">
    <property type="entry name" value="HTH_DTXR"/>
    <property type="match status" value="1"/>
</dbReference>
<organism evidence="13 14">
    <name type="scientific">Jonquetella anthropi DSM 22815</name>
    <dbReference type="NCBI Taxonomy" id="885272"/>
    <lineage>
        <taxon>Bacteria</taxon>
        <taxon>Thermotogati</taxon>
        <taxon>Synergistota</taxon>
        <taxon>Synergistia</taxon>
        <taxon>Synergistales</taxon>
        <taxon>Dethiosulfovibrionaceae</taxon>
        <taxon>Jonquetella</taxon>
    </lineage>
</organism>
<dbReference type="Pfam" id="PF02742">
    <property type="entry name" value="Fe_dep_repr_C"/>
    <property type="match status" value="1"/>
</dbReference>
<dbReference type="PANTHER" id="PTHR33238">
    <property type="entry name" value="IRON (METAL) DEPENDENT REPRESSOR, DTXR FAMILY"/>
    <property type="match status" value="1"/>
</dbReference>
<dbReference type="GO" id="GO:0003700">
    <property type="term" value="F:DNA-binding transcription factor activity"/>
    <property type="evidence" value="ECO:0007669"/>
    <property type="project" value="InterPro"/>
</dbReference>
<evidence type="ECO:0000256" key="11">
    <source>
        <dbReference type="ARBA" id="ARBA00032593"/>
    </source>
</evidence>
<dbReference type="EMBL" id="CM001376">
    <property type="protein sequence ID" value="EHM13934.1"/>
    <property type="molecule type" value="Genomic_DNA"/>
</dbReference>
<dbReference type="eggNOG" id="COG1321">
    <property type="taxonomic scope" value="Bacteria"/>
</dbReference>
<gene>
    <name evidence="13" type="ORF">JonanDRAFT_1575</name>
</gene>
<proteinExistence type="inferred from homology"/>
<dbReference type="GO" id="GO:0046983">
    <property type="term" value="F:protein dimerization activity"/>
    <property type="evidence" value="ECO:0007669"/>
    <property type="project" value="InterPro"/>
</dbReference>
<feature type="domain" description="HTH dtxR-type" evidence="12">
    <location>
        <begin position="1"/>
        <end position="63"/>
    </location>
</feature>
<dbReference type="InterPro" id="IPR022687">
    <property type="entry name" value="HTH_DTXR"/>
</dbReference>
<protein>
    <recommendedName>
        <fullName evidence="11">Manganese transport regulator</fullName>
    </recommendedName>
</protein>
<keyword evidence="10" id="KW-0464">Manganese</keyword>
<dbReference type="InterPro" id="IPR022689">
    <property type="entry name" value="Iron_dep_repressor"/>
</dbReference>
<evidence type="ECO:0000256" key="1">
    <source>
        <dbReference type="ARBA" id="ARBA00004496"/>
    </source>
</evidence>
<dbReference type="HOGENOM" id="CLU_1208481_0_0_0"/>
<keyword evidence="4" id="KW-0963">Cytoplasm</keyword>
<dbReference type="Pfam" id="PF01325">
    <property type="entry name" value="Fe_dep_repress"/>
    <property type="match status" value="1"/>
</dbReference>
<dbReference type="PROSITE" id="PS50944">
    <property type="entry name" value="HTH_DTXR"/>
    <property type="match status" value="1"/>
</dbReference>
<evidence type="ECO:0000313" key="13">
    <source>
        <dbReference type="EMBL" id="EHM13934.1"/>
    </source>
</evidence>
<dbReference type="InterPro" id="IPR001367">
    <property type="entry name" value="Fe_dep_repressor"/>
</dbReference>
<dbReference type="InterPro" id="IPR036388">
    <property type="entry name" value="WH-like_DNA-bd_sf"/>
</dbReference>
<comment type="similarity">
    <text evidence="2">Belongs to the DtxR/MntR family.</text>
</comment>
<dbReference type="Gene3D" id="1.10.10.10">
    <property type="entry name" value="Winged helix-like DNA-binding domain superfamily/Winged helix DNA-binding domain"/>
    <property type="match status" value="1"/>
</dbReference>
<dbReference type="GO" id="GO:0003677">
    <property type="term" value="F:DNA binding"/>
    <property type="evidence" value="ECO:0007669"/>
    <property type="project" value="UniProtKB-KW"/>
</dbReference>
<evidence type="ECO:0000313" key="14">
    <source>
        <dbReference type="Proteomes" id="UP000003806"/>
    </source>
</evidence>
<dbReference type="GO" id="GO:0046914">
    <property type="term" value="F:transition metal ion binding"/>
    <property type="evidence" value="ECO:0007669"/>
    <property type="project" value="InterPro"/>
</dbReference>
<dbReference type="InterPro" id="IPR036421">
    <property type="entry name" value="Fe_dep_repressor_sf"/>
</dbReference>
<sequence>MVTSRTEDYLETIFEIEMEGQLPSITELASRLGLRKATVTVAVQRMTEENLMLHERYGKIALTRKGLGLALVTFRRHQQMKALFERMLDLPSDVAEKMACAVEHELTPLADQRVSAFVEFMAEERRKKSPWLDRLDEALKQPQKLTVPLAMIPPSLNCEVQAIAAPAERREELRRLGIVVGAGLVRCSDDEELCFSLIDGSDPIKLPLQDGVAIWVIPCATGEESLFHE</sequence>
<keyword evidence="6" id="KW-0805">Transcription regulation</keyword>
<evidence type="ECO:0000256" key="2">
    <source>
        <dbReference type="ARBA" id="ARBA00007871"/>
    </source>
</evidence>
<keyword evidence="7" id="KW-0238">DNA-binding</keyword>
<dbReference type="SUPFAM" id="SSF47979">
    <property type="entry name" value="Iron-dependent repressor protein, dimerization domain"/>
    <property type="match status" value="1"/>
</dbReference>
<comment type="subunit">
    <text evidence="3">Homodimer.</text>
</comment>
<evidence type="ECO:0000256" key="3">
    <source>
        <dbReference type="ARBA" id="ARBA00011738"/>
    </source>
</evidence>
<dbReference type="SUPFAM" id="SSF46785">
    <property type="entry name" value="Winged helix' DNA-binding domain"/>
    <property type="match status" value="1"/>
</dbReference>
<dbReference type="Proteomes" id="UP000003806">
    <property type="component" value="Chromosome"/>
</dbReference>
<dbReference type="GO" id="GO:0005737">
    <property type="term" value="C:cytoplasm"/>
    <property type="evidence" value="ECO:0007669"/>
    <property type="project" value="UniProtKB-SubCell"/>
</dbReference>
<keyword evidence="5" id="KW-0678">Repressor</keyword>
<evidence type="ECO:0000256" key="6">
    <source>
        <dbReference type="ARBA" id="ARBA00023015"/>
    </source>
</evidence>
<reference evidence="13 14" key="1">
    <citation type="submission" date="2011-11" db="EMBL/GenBank/DDBJ databases">
        <title>The Noncontiguous Finished genome of Jonquetella anthropi DSM 22815.</title>
        <authorList>
            <consortium name="US DOE Joint Genome Institute (JGI-PGF)"/>
            <person name="Lucas S."/>
            <person name="Copeland A."/>
            <person name="Lapidus A."/>
            <person name="Glavina del Rio T."/>
            <person name="Dalin E."/>
            <person name="Tice H."/>
            <person name="Bruce D."/>
            <person name="Goodwin L."/>
            <person name="Pitluck S."/>
            <person name="Peters L."/>
            <person name="Mikhailova N."/>
            <person name="Held B."/>
            <person name="Kyrpides N."/>
            <person name="Mavromatis K."/>
            <person name="Ivanova N."/>
            <person name="Markowitz V."/>
            <person name="Cheng J.-F."/>
            <person name="Hugenholtz P."/>
            <person name="Woyke T."/>
            <person name="Wu D."/>
            <person name="Gronow S."/>
            <person name="Wellnitz S."/>
            <person name="Brambilla E."/>
            <person name="Klenk H.-P."/>
            <person name="Eisen J.A."/>
        </authorList>
    </citation>
    <scope>NUCLEOTIDE SEQUENCE [LARGE SCALE GENOMIC DNA]</scope>
    <source>
        <strain evidence="13 14">DSM 22815</strain>
    </source>
</reference>
<dbReference type="AlphaFoldDB" id="H0UJG7"/>
<evidence type="ECO:0000256" key="10">
    <source>
        <dbReference type="ARBA" id="ARBA00023211"/>
    </source>
</evidence>
<keyword evidence="9" id="KW-0804">Transcription</keyword>
<evidence type="ECO:0000256" key="5">
    <source>
        <dbReference type="ARBA" id="ARBA00022491"/>
    </source>
</evidence>
<evidence type="ECO:0000259" key="12">
    <source>
        <dbReference type="PROSITE" id="PS50944"/>
    </source>
</evidence>
<evidence type="ECO:0000256" key="7">
    <source>
        <dbReference type="ARBA" id="ARBA00023125"/>
    </source>
</evidence>
<dbReference type="PANTHER" id="PTHR33238:SF11">
    <property type="entry name" value="TRANSCRIPTIONAL REGULATOR MNTR"/>
    <property type="match status" value="1"/>
</dbReference>
<evidence type="ECO:0000256" key="8">
    <source>
        <dbReference type="ARBA" id="ARBA00023159"/>
    </source>
</evidence>
<keyword evidence="8" id="KW-0010">Activator</keyword>
<dbReference type="InterPro" id="IPR036390">
    <property type="entry name" value="WH_DNA-bd_sf"/>
</dbReference>
<evidence type="ECO:0000256" key="9">
    <source>
        <dbReference type="ARBA" id="ARBA00023163"/>
    </source>
</evidence>